<gene>
    <name evidence="2" type="ORF">NDU88_007554</name>
</gene>
<feature type="region of interest" description="Disordered" evidence="1">
    <location>
        <begin position="37"/>
        <end position="168"/>
    </location>
</feature>
<name>A0AAV7QNE5_PLEWA</name>
<evidence type="ECO:0000313" key="3">
    <source>
        <dbReference type="Proteomes" id="UP001066276"/>
    </source>
</evidence>
<accession>A0AAV7QNE5</accession>
<sequence length="314" mass="34007">MLGHTLSGDWVQSPHLHSTIRRAALLPLPGPACLSVPPEAWPGQARGTQEDQGGSRRCDGRTPLQGSGEQDRRTGEDGGEGGRAKRERGQARGPGVQGAEERRRCRRQDSGPGGGCRVETPPPTDPVHSAPHTSAPPQNYSAHSVRPVEQPGLVRGPDTNPGTSAAPVPRTWTAHIAVLNYPPHRLLPTQHLTQHPPRTPQCPLLTSTPLCTLSTHPRHSTTSKEQTRRSGVPMAFKRRFRQCLQAVPTPRTPTGHRMRQEKVVRGSASRSSARLGSAVVAASLCCFWVTVLLPGHASVARRPRVFHIPCIMRS</sequence>
<dbReference type="Proteomes" id="UP001066276">
    <property type="component" value="Chromosome 6"/>
</dbReference>
<organism evidence="2 3">
    <name type="scientific">Pleurodeles waltl</name>
    <name type="common">Iberian ribbed newt</name>
    <dbReference type="NCBI Taxonomy" id="8319"/>
    <lineage>
        <taxon>Eukaryota</taxon>
        <taxon>Metazoa</taxon>
        <taxon>Chordata</taxon>
        <taxon>Craniata</taxon>
        <taxon>Vertebrata</taxon>
        <taxon>Euteleostomi</taxon>
        <taxon>Amphibia</taxon>
        <taxon>Batrachia</taxon>
        <taxon>Caudata</taxon>
        <taxon>Salamandroidea</taxon>
        <taxon>Salamandridae</taxon>
        <taxon>Pleurodelinae</taxon>
        <taxon>Pleurodeles</taxon>
    </lineage>
</organism>
<evidence type="ECO:0000256" key="1">
    <source>
        <dbReference type="SAM" id="MobiDB-lite"/>
    </source>
</evidence>
<evidence type="ECO:0000313" key="2">
    <source>
        <dbReference type="EMBL" id="KAJ1141219.1"/>
    </source>
</evidence>
<dbReference type="EMBL" id="JANPWB010000010">
    <property type="protein sequence ID" value="KAJ1141219.1"/>
    <property type="molecule type" value="Genomic_DNA"/>
</dbReference>
<comment type="caution">
    <text evidence="2">The sequence shown here is derived from an EMBL/GenBank/DDBJ whole genome shotgun (WGS) entry which is preliminary data.</text>
</comment>
<feature type="compositionally biased region" description="Basic and acidic residues" evidence="1">
    <location>
        <begin position="69"/>
        <end position="90"/>
    </location>
</feature>
<dbReference type="AlphaFoldDB" id="A0AAV7QNE5"/>
<feature type="compositionally biased region" description="Basic and acidic residues" evidence="1">
    <location>
        <begin position="99"/>
        <end position="109"/>
    </location>
</feature>
<keyword evidence="3" id="KW-1185">Reference proteome</keyword>
<protein>
    <submittedName>
        <fullName evidence="2">Uncharacterized protein</fullName>
    </submittedName>
</protein>
<feature type="compositionally biased region" description="Polar residues" evidence="1">
    <location>
        <begin position="131"/>
        <end position="142"/>
    </location>
</feature>
<reference evidence="2" key="1">
    <citation type="journal article" date="2022" name="bioRxiv">
        <title>Sequencing and chromosome-scale assembly of the giantPleurodeles waltlgenome.</title>
        <authorList>
            <person name="Brown T."/>
            <person name="Elewa A."/>
            <person name="Iarovenko S."/>
            <person name="Subramanian E."/>
            <person name="Araus A.J."/>
            <person name="Petzold A."/>
            <person name="Susuki M."/>
            <person name="Suzuki K.-i.T."/>
            <person name="Hayashi T."/>
            <person name="Toyoda A."/>
            <person name="Oliveira C."/>
            <person name="Osipova E."/>
            <person name="Leigh N.D."/>
            <person name="Simon A."/>
            <person name="Yun M.H."/>
        </authorList>
    </citation>
    <scope>NUCLEOTIDE SEQUENCE</scope>
    <source>
        <strain evidence="2">20211129_DDA</strain>
        <tissue evidence="2">Liver</tissue>
    </source>
</reference>
<proteinExistence type="predicted"/>